<dbReference type="NCBIfam" id="TIGR00945">
    <property type="entry name" value="tatC"/>
    <property type="match status" value="1"/>
</dbReference>
<evidence type="ECO:0000256" key="1">
    <source>
        <dbReference type="ARBA" id="ARBA00004141"/>
    </source>
</evidence>
<reference evidence="7" key="1">
    <citation type="journal article" date="2019" name="Mol. Phylogenet. Evol.">
        <title>Morphological evolution and classification of the red algal order Ceramiales inferred using plastid phylogenomics.</title>
        <authorList>
            <person name="Diaz-Tapia P."/>
            <person name="Pasella M.M."/>
            <person name="Verbruggen H."/>
            <person name="Maggs C.A."/>
        </authorList>
    </citation>
    <scope>NUCLEOTIDE SEQUENCE</scope>
    <source>
        <strain evidence="7">HV05551</strain>
    </source>
</reference>
<comment type="similarity">
    <text evidence="2">Belongs to the TatC family.</text>
</comment>
<dbReference type="InterPro" id="IPR019820">
    <property type="entry name" value="Sec-indep_translocase_CS"/>
</dbReference>
<dbReference type="HAMAP" id="MF_00902">
    <property type="entry name" value="TatC"/>
    <property type="match status" value="1"/>
</dbReference>
<dbReference type="PANTHER" id="PTHR30371">
    <property type="entry name" value="SEC-INDEPENDENT PROTEIN TRANSLOCASE PROTEIN TATC"/>
    <property type="match status" value="1"/>
</dbReference>
<evidence type="ECO:0000256" key="4">
    <source>
        <dbReference type="ARBA" id="ARBA00022989"/>
    </source>
</evidence>
<keyword evidence="3 6" id="KW-0812">Transmembrane</keyword>
<evidence type="ECO:0000313" key="7">
    <source>
        <dbReference type="EMBL" id="QCI07159.1"/>
    </source>
</evidence>
<dbReference type="PANTHER" id="PTHR30371:SF0">
    <property type="entry name" value="SEC-INDEPENDENT PROTEIN TRANSLOCASE PROTEIN TATC, CHLOROPLASTIC-RELATED"/>
    <property type="match status" value="1"/>
</dbReference>
<feature type="transmembrane region" description="Helical" evidence="6">
    <location>
        <begin position="191"/>
        <end position="207"/>
    </location>
</feature>
<proteinExistence type="inferred from homology"/>
<accession>A0A4D6WU65</accession>
<dbReference type="PROSITE" id="PS01218">
    <property type="entry name" value="TATC"/>
    <property type="match status" value="1"/>
</dbReference>
<keyword evidence="4 6" id="KW-1133">Transmembrane helix</keyword>
<sequence length="238" mass="27339">MTKNLKDNTNMSIFEHLEELRDKVFKALIFFIIITIICLLYNKNISFILQQPAKGIKFLQLAPGEYFFSSIKIAVYTGFILSSPFTIYQVMVFVLPGLTKKESFFLIPILILSIFLFFSGLIFAYNILAPAALKFLIEYGENIVEPIWSFEQYFNFIFLLLFSTGISFQIPIIQMILGITNILSSQQMLKYWKYIIFLSTILSAIITPSTDPLTQICMSLAIMVLYFAGILILKSMNK</sequence>
<evidence type="ECO:0000256" key="5">
    <source>
        <dbReference type="ARBA" id="ARBA00023136"/>
    </source>
</evidence>
<comment type="subcellular location">
    <subcellularLocation>
        <location evidence="1">Membrane</location>
        <topology evidence="1">Multi-pass membrane protein</topology>
    </subcellularLocation>
</comment>
<dbReference type="GO" id="GO:0043953">
    <property type="term" value="P:protein transport by the Tat complex"/>
    <property type="evidence" value="ECO:0007669"/>
    <property type="project" value="TreeGrafter"/>
</dbReference>
<feature type="transmembrane region" description="Helical" evidence="6">
    <location>
        <begin position="105"/>
        <end position="133"/>
    </location>
</feature>
<dbReference type="EMBL" id="MK814680">
    <property type="protein sequence ID" value="QCI07159.1"/>
    <property type="molecule type" value="Genomic_DNA"/>
</dbReference>
<reference evidence="7" key="2">
    <citation type="submission" date="2019-04" db="EMBL/GenBank/DDBJ databases">
        <authorList>
            <person name="Pasella M."/>
        </authorList>
    </citation>
    <scope>NUCLEOTIDE SEQUENCE</scope>
    <source>
        <strain evidence="7">HV05551</strain>
    </source>
</reference>
<dbReference type="GO" id="GO:0009977">
    <property type="term" value="F:proton motive force dependent protein transmembrane transporter activity"/>
    <property type="evidence" value="ECO:0007669"/>
    <property type="project" value="TreeGrafter"/>
</dbReference>
<evidence type="ECO:0000256" key="6">
    <source>
        <dbReference type="SAM" id="Phobius"/>
    </source>
</evidence>
<keyword evidence="7" id="KW-0934">Plastid</keyword>
<evidence type="ECO:0000256" key="3">
    <source>
        <dbReference type="ARBA" id="ARBA00022692"/>
    </source>
</evidence>
<dbReference type="GO" id="GO:0033281">
    <property type="term" value="C:TAT protein transport complex"/>
    <property type="evidence" value="ECO:0007669"/>
    <property type="project" value="TreeGrafter"/>
</dbReference>
<geneLocation type="plastid" evidence="7"/>
<keyword evidence="5 6" id="KW-0472">Membrane</keyword>
<dbReference type="PRINTS" id="PR01840">
    <property type="entry name" value="TATCFAMILY"/>
</dbReference>
<evidence type="ECO:0000256" key="2">
    <source>
        <dbReference type="ARBA" id="ARBA00008882"/>
    </source>
</evidence>
<dbReference type="AlphaFoldDB" id="A0A4D6WU65"/>
<dbReference type="Pfam" id="PF00902">
    <property type="entry name" value="TatC"/>
    <property type="match status" value="1"/>
</dbReference>
<dbReference type="GO" id="GO:0065002">
    <property type="term" value="P:intracellular protein transmembrane transport"/>
    <property type="evidence" value="ECO:0007669"/>
    <property type="project" value="TreeGrafter"/>
</dbReference>
<feature type="transmembrane region" description="Helical" evidence="6">
    <location>
        <begin position="73"/>
        <end position="98"/>
    </location>
</feature>
<organism evidence="7">
    <name type="scientific">Hypnea pannosa</name>
    <dbReference type="NCBI Taxonomy" id="105607"/>
    <lineage>
        <taxon>Eukaryota</taxon>
        <taxon>Rhodophyta</taxon>
        <taxon>Florideophyceae</taxon>
        <taxon>Rhodymeniophycidae</taxon>
        <taxon>Gigartinales</taxon>
        <taxon>Hypneaceae</taxon>
        <taxon>Hypnea</taxon>
    </lineage>
</organism>
<feature type="transmembrane region" description="Helical" evidence="6">
    <location>
        <begin position="24"/>
        <end position="42"/>
    </location>
</feature>
<gene>
    <name evidence="7" type="primary">tatC</name>
</gene>
<name>A0A4D6WU65_9FLOR</name>
<feature type="transmembrane region" description="Helical" evidence="6">
    <location>
        <begin position="153"/>
        <end position="179"/>
    </location>
</feature>
<feature type="transmembrane region" description="Helical" evidence="6">
    <location>
        <begin position="213"/>
        <end position="233"/>
    </location>
</feature>
<protein>
    <submittedName>
        <fullName evidence="7">Sec-independent protein translocase component TatC</fullName>
    </submittedName>
</protein>
<dbReference type="InterPro" id="IPR002033">
    <property type="entry name" value="TatC"/>
</dbReference>